<dbReference type="InterPro" id="IPR050317">
    <property type="entry name" value="Plant_Fungal_Acyltransferase"/>
</dbReference>
<accession>A0A9W8GKC1</accession>
<evidence type="ECO:0000313" key="2">
    <source>
        <dbReference type="EMBL" id="KAJ2686111.1"/>
    </source>
</evidence>
<protein>
    <submittedName>
        <fullName evidence="2">Uncharacterized protein</fullName>
    </submittedName>
</protein>
<reference evidence="2" key="1">
    <citation type="submission" date="2022-07" db="EMBL/GenBank/DDBJ databases">
        <title>Phylogenomic reconstructions and comparative analyses of Kickxellomycotina fungi.</title>
        <authorList>
            <person name="Reynolds N.K."/>
            <person name="Stajich J.E."/>
            <person name="Barry K."/>
            <person name="Grigoriev I.V."/>
            <person name="Crous P."/>
            <person name="Smith M.E."/>
        </authorList>
    </citation>
    <scope>NUCLEOTIDE SEQUENCE</scope>
    <source>
        <strain evidence="2">CBS 109367</strain>
    </source>
</reference>
<dbReference type="AlphaFoldDB" id="A0A9W8GKC1"/>
<dbReference type="GO" id="GO:0016747">
    <property type="term" value="F:acyltransferase activity, transferring groups other than amino-acyl groups"/>
    <property type="evidence" value="ECO:0007669"/>
    <property type="project" value="TreeGrafter"/>
</dbReference>
<keyword evidence="1" id="KW-0808">Transferase</keyword>
<name>A0A9W8GKC1_9FUNG</name>
<dbReference type="EMBL" id="JANBTX010000121">
    <property type="protein sequence ID" value="KAJ2686111.1"/>
    <property type="molecule type" value="Genomic_DNA"/>
</dbReference>
<organism evidence="2 3">
    <name type="scientific">Coemansia spiralis</name>
    <dbReference type="NCBI Taxonomy" id="417178"/>
    <lineage>
        <taxon>Eukaryota</taxon>
        <taxon>Fungi</taxon>
        <taxon>Fungi incertae sedis</taxon>
        <taxon>Zoopagomycota</taxon>
        <taxon>Kickxellomycotina</taxon>
        <taxon>Kickxellomycetes</taxon>
        <taxon>Kickxellales</taxon>
        <taxon>Kickxellaceae</taxon>
        <taxon>Coemansia</taxon>
    </lineage>
</organism>
<dbReference type="OrthoDB" id="671439at2759"/>
<dbReference type="Proteomes" id="UP001151516">
    <property type="component" value="Unassembled WGS sequence"/>
</dbReference>
<gene>
    <name evidence="2" type="ORF">IWW39_003850</name>
</gene>
<dbReference type="PANTHER" id="PTHR31642">
    <property type="entry name" value="TRICHOTHECENE 3-O-ACETYLTRANSFERASE"/>
    <property type="match status" value="1"/>
</dbReference>
<evidence type="ECO:0000313" key="3">
    <source>
        <dbReference type="Proteomes" id="UP001151516"/>
    </source>
</evidence>
<dbReference type="Pfam" id="PF02458">
    <property type="entry name" value="Transferase"/>
    <property type="match status" value="1"/>
</dbReference>
<proteinExistence type="predicted"/>
<dbReference type="Gene3D" id="3.30.559.10">
    <property type="entry name" value="Chloramphenicol acetyltransferase-like domain"/>
    <property type="match status" value="2"/>
</dbReference>
<dbReference type="InterPro" id="IPR023213">
    <property type="entry name" value="CAT-like_dom_sf"/>
</dbReference>
<evidence type="ECO:0000256" key="1">
    <source>
        <dbReference type="ARBA" id="ARBA00022679"/>
    </source>
</evidence>
<keyword evidence="3" id="KW-1185">Reference proteome</keyword>
<dbReference type="PANTHER" id="PTHR31642:SF310">
    <property type="entry name" value="FATTY ALCOHOL:CAFFEOYL-COA ACYLTRANSFERASE"/>
    <property type="match status" value="1"/>
</dbReference>
<sequence length="478" mass="53187">MLASTDTMKSDDLLAKIRPQEVELTTLDLAQFGITADGIYIYKSPHPDGGEFMSLDLVRRSFLQLVVDHYPLVVGRPTVNGQGQAVMDVDPANLCLPDIAEIQVAHPASAFMATRPSTGNGDAVKFFDIRRFYRDSGVARLPRATYHKDHSAAIIRVLRFKDSEYVALAYSLSHVLFDGSGALIFLNHWAEYARHYNETGRLDCQLAQLPINSRAAMQEYFDGIEPVDPPFIRHFKENLPPLGIEFPADIAPVLIASPDTPICEEQHLMHFSPANMERLRQDVDKSQTVVMAVTAMCAQAMMRANSQVYGALPQISYVVVAYDGRPRASVPANFTGNISCTTIAPLPGSVAVEMPYGELAKTIKKYSSMVDSEYTKSVMRTVETNLGLLYGASFTLCNSPQTSFLGLSALRYMPFHALDFGFGGPEILSFDYYVKEGMARMYPNYQDGGIDLIFNYPDANFEYLRQDADLTKYADFIF</sequence>
<comment type="caution">
    <text evidence="2">The sequence shown here is derived from an EMBL/GenBank/DDBJ whole genome shotgun (WGS) entry which is preliminary data.</text>
</comment>